<organism evidence="1">
    <name type="scientific">marine metagenome</name>
    <dbReference type="NCBI Taxonomy" id="408172"/>
    <lineage>
        <taxon>unclassified sequences</taxon>
        <taxon>metagenomes</taxon>
        <taxon>ecological metagenomes</taxon>
    </lineage>
</organism>
<proteinExistence type="predicted"/>
<protein>
    <submittedName>
        <fullName evidence="1">Uncharacterized protein</fullName>
    </submittedName>
</protein>
<dbReference type="AlphaFoldDB" id="A0A382ZK39"/>
<reference evidence="1" key="1">
    <citation type="submission" date="2018-05" db="EMBL/GenBank/DDBJ databases">
        <authorList>
            <person name="Lanie J.A."/>
            <person name="Ng W.-L."/>
            <person name="Kazmierczak K.M."/>
            <person name="Andrzejewski T.M."/>
            <person name="Davidsen T.M."/>
            <person name="Wayne K.J."/>
            <person name="Tettelin H."/>
            <person name="Glass J.I."/>
            <person name="Rusch D."/>
            <person name="Podicherti R."/>
            <person name="Tsui H.-C.T."/>
            <person name="Winkler M.E."/>
        </authorList>
    </citation>
    <scope>NUCLEOTIDE SEQUENCE</scope>
</reference>
<dbReference type="EMBL" id="UINC01184556">
    <property type="protein sequence ID" value="SVD95821.1"/>
    <property type="molecule type" value="Genomic_DNA"/>
</dbReference>
<feature type="non-terminal residue" evidence="1">
    <location>
        <position position="102"/>
    </location>
</feature>
<name>A0A382ZK39_9ZZZZ</name>
<sequence>MKINVILKDEQKEFLDQVMNDYSLKNMETSIQSLVSEILNNYDHENVFGEIRCIGGCFSTDETISVELEDEQVLKMKEIFQQYDFEDYDSEEEELSKIVRSM</sequence>
<evidence type="ECO:0000313" key="1">
    <source>
        <dbReference type="EMBL" id="SVD95821.1"/>
    </source>
</evidence>
<feature type="non-terminal residue" evidence="1">
    <location>
        <position position="1"/>
    </location>
</feature>
<gene>
    <name evidence="1" type="ORF">METZ01_LOCUS448675</name>
</gene>
<accession>A0A382ZK39</accession>